<name>A0A0E9SQ12_ANGAN</name>
<protein>
    <submittedName>
        <fullName evidence="1">Uncharacterized protein</fullName>
    </submittedName>
</protein>
<reference evidence="1" key="2">
    <citation type="journal article" date="2015" name="Fish Shellfish Immunol.">
        <title>Early steps in the European eel (Anguilla anguilla)-Vibrio vulnificus interaction in the gills: Role of the RtxA13 toxin.</title>
        <authorList>
            <person name="Callol A."/>
            <person name="Pajuelo D."/>
            <person name="Ebbesson L."/>
            <person name="Teles M."/>
            <person name="MacKenzie S."/>
            <person name="Amaro C."/>
        </authorList>
    </citation>
    <scope>NUCLEOTIDE SEQUENCE</scope>
</reference>
<reference evidence="1" key="1">
    <citation type="submission" date="2014-11" db="EMBL/GenBank/DDBJ databases">
        <authorList>
            <person name="Amaro Gonzalez C."/>
        </authorList>
    </citation>
    <scope>NUCLEOTIDE SEQUENCE</scope>
</reference>
<accession>A0A0E9SQ12</accession>
<sequence>MFGDLYIRICASTFCCVKVRSVTTL</sequence>
<organism evidence="1">
    <name type="scientific">Anguilla anguilla</name>
    <name type="common">European freshwater eel</name>
    <name type="synonym">Muraena anguilla</name>
    <dbReference type="NCBI Taxonomy" id="7936"/>
    <lineage>
        <taxon>Eukaryota</taxon>
        <taxon>Metazoa</taxon>
        <taxon>Chordata</taxon>
        <taxon>Craniata</taxon>
        <taxon>Vertebrata</taxon>
        <taxon>Euteleostomi</taxon>
        <taxon>Actinopterygii</taxon>
        <taxon>Neopterygii</taxon>
        <taxon>Teleostei</taxon>
        <taxon>Anguilliformes</taxon>
        <taxon>Anguillidae</taxon>
        <taxon>Anguilla</taxon>
    </lineage>
</organism>
<proteinExistence type="predicted"/>
<evidence type="ECO:0000313" key="1">
    <source>
        <dbReference type="EMBL" id="JAH43449.1"/>
    </source>
</evidence>
<dbReference type="AlphaFoldDB" id="A0A0E9SQ12"/>
<dbReference type="EMBL" id="GBXM01065128">
    <property type="protein sequence ID" value="JAH43449.1"/>
    <property type="molecule type" value="Transcribed_RNA"/>
</dbReference>